<dbReference type="EMBL" id="JBBNAG010000005">
    <property type="protein sequence ID" value="KAK9132851.1"/>
    <property type="molecule type" value="Genomic_DNA"/>
</dbReference>
<proteinExistence type="predicted"/>
<protein>
    <submittedName>
        <fullName evidence="1">Uncharacterized protein</fullName>
    </submittedName>
</protein>
<dbReference type="AlphaFoldDB" id="A0AAP0P9T1"/>
<comment type="caution">
    <text evidence="1">The sequence shown here is derived from an EMBL/GenBank/DDBJ whole genome shotgun (WGS) entry which is preliminary data.</text>
</comment>
<gene>
    <name evidence="1" type="ORF">Scep_012379</name>
</gene>
<organism evidence="1 2">
    <name type="scientific">Stephania cephalantha</name>
    <dbReference type="NCBI Taxonomy" id="152367"/>
    <lineage>
        <taxon>Eukaryota</taxon>
        <taxon>Viridiplantae</taxon>
        <taxon>Streptophyta</taxon>
        <taxon>Embryophyta</taxon>
        <taxon>Tracheophyta</taxon>
        <taxon>Spermatophyta</taxon>
        <taxon>Magnoliopsida</taxon>
        <taxon>Ranunculales</taxon>
        <taxon>Menispermaceae</taxon>
        <taxon>Menispermoideae</taxon>
        <taxon>Cissampelideae</taxon>
        <taxon>Stephania</taxon>
    </lineage>
</organism>
<evidence type="ECO:0000313" key="2">
    <source>
        <dbReference type="Proteomes" id="UP001419268"/>
    </source>
</evidence>
<name>A0AAP0P9T1_9MAGN</name>
<sequence>MGKFATLFNQSQIETGGFTGFVRLQQSLLLPRFFTDLIYLSITYLLISPSRHRNLSLSSSIISFEIERSRDSGLGKSIKF</sequence>
<dbReference type="Proteomes" id="UP001419268">
    <property type="component" value="Unassembled WGS sequence"/>
</dbReference>
<reference evidence="1 2" key="1">
    <citation type="submission" date="2024-01" db="EMBL/GenBank/DDBJ databases">
        <title>Genome assemblies of Stephania.</title>
        <authorList>
            <person name="Yang L."/>
        </authorList>
    </citation>
    <scope>NUCLEOTIDE SEQUENCE [LARGE SCALE GENOMIC DNA]</scope>
    <source>
        <strain evidence="1">JXDWG</strain>
        <tissue evidence="1">Leaf</tissue>
    </source>
</reference>
<evidence type="ECO:0000313" key="1">
    <source>
        <dbReference type="EMBL" id="KAK9132851.1"/>
    </source>
</evidence>
<accession>A0AAP0P9T1</accession>
<keyword evidence="2" id="KW-1185">Reference proteome</keyword>